<feature type="non-terminal residue" evidence="1">
    <location>
        <position position="1"/>
    </location>
</feature>
<comment type="caution">
    <text evidence="1">The sequence shown here is derived from an EMBL/GenBank/DDBJ whole genome shotgun (WGS) entry which is preliminary data.</text>
</comment>
<dbReference type="EMBL" id="JAWDJW010008666">
    <property type="protein sequence ID" value="KAK3060324.1"/>
    <property type="molecule type" value="Genomic_DNA"/>
</dbReference>
<dbReference type="Proteomes" id="UP001186974">
    <property type="component" value="Unassembled WGS sequence"/>
</dbReference>
<evidence type="ECO:0000313" key="1">
    <source>
        <dbReference type="EMBL" id="KAK3060324.1"/>
    </source>
</evidence>
<reference evidence="1" key="1">
    <citation type="submission" date="2024-09" db="EMBL/GenBank/DDBJ databases">
        <title>Black Yeasts Isolated from many extreme environments.</title>
        <authorList>
            <person name="Coleine C."/>
            <person name="Stajich J.E."/>
            <person name="Selbmann L."/>
        </authorList>
    </citation>
    <scope>NUCLEOTIDE SEQUENCE</scope>
    <source>
        <strain evidence="1">CCFEE 5737</strain>
    </source>
</reference>
<sequence length="331" mass="37449">WNDNEHEDQQIGFDDIYFPSTSSHGEQQADWGTTPSRNDTLFAGQNSDNQFITQNYSNPSLPDNFQIQQSNFNHTAYQQNNVAQLPRMVHSTPPNLQAYHNYGNANMSALGYQTNGTPAYTYSQPIVIPAVAVNDRPYDYSHVSYARHSAFSPVLSSQDSCDAEAFSPISEQQEPVSVSLSRESSTGPRNKKSWCCPESGCSRVFKRKADCQRHVDCVHRADRLRLHPCTVRRCSRGGDNGFKRKDHLTEHMRNFHHQQIPKRNTGNGNLLQVIATHDYSPTSTNQMSLRCGDSIFVHQFTSEYWGEGENQRSGKSGMFPRNHVREEPTGS</sequence>
<proteinExistence type="predicted"/>
<organism evidence="1 2">
    <name type="scientific">Coniosporium uncinatum</name>
    <dbReference type="NCBI Taxonomy" id="93489"/>
    <lineage>
        <taxon>Eukaryota</taxon>
        <taxon>Fungi</taxon>
        <taxon>Dikarya</taxon>
        <taxon>Ascomycota</taxon>
        <taxon>Pezizomycotina</taxon>
        <taxon>Dothideomycetes</taxon>
        <taxon>Dothideomycetes incertae sedis</taxon>
        <taxon>Coniosporium</taxon>
    </lineage>
</organism>
<accession>A0ACC3D1I0</accession>
<protein>
    <submittedName>
        <fullName evidence="1">Uncharacterized protein</fullName>
    </submittedName>
</protein>
<keyword evidence="2" id="KW-1185">Reference proteome</keyword>
<name>A0ACC3D1I0_9PEZI</name>
<gene>
    <name evidence="1" type="ORF">LTS18_008798</name>
</gene>
<evidence type="ECO:0000313" key="2">
    <source>
        <dbReference type="Proteomes" id="UP001186974"/>
    </source>
</evidence>